<evidence type="ECO:0000259" key="5">
    <source>
        <dbReference type="Pfam" id="PF25917"/>
    </source>
</evidence>
<dbReference type="InterPro" id="IPR050465">
    <property type="entry name" value="UPF0194_transport"/>
</dbReference>
<dbReference type="NCBIfam" id="TIGR01730">
    <property type="entry name" value="RND_mfp"/>
    <property type="match status" value="1"/>
</dbReference>
<evidence type="ECO:0000256" key="2">
    <source>
        <dbReference type="ARBA" id="ARBA00009477"/>
    </source>
</evidence>
<feature type="coiled-coil region" evidence="4">
    <location>
        <begin position="90"/>
        <end position="197"/>
    </location>
</feature>
<dbReference type="GO" id="GO:1990195">
    <property type="term" value="C:macrolide transmembrane transporter complex"/>
    <property type="evidence" value="ECO:0007669"/>
    <property type="project" value="InterPro"/>
</dbReference>
<dbReference type="Gene3D" id="2.40.420.20">
    <property type="match status" value="1"/>
</dbReference>
<dbReference type="SUPFAM" id="SSF111369">
    <property type="entry name" value="HlyD-like secretion proteins"/>
    <property type="match status" value="2"/>
</dbReference>
<dbReference type="GO" id="GO:0022857">
    <property type="term" value="F:transmembrane transporter activity"/>
    <property type="evidence" value="ECO:0007669"/>
    <property type="project" value="InterPro"/>
</dbReference>
<dbReference type="Gene3D" id="2.40.50.100">
    <property type="match status" value="1"/>
</dbReference>
<dbReference type="InterPro" id="IPR058792">
    <property type="entry name" value="Beta-barrel_RND_2"/>
</dbReference>
<dbReference type="Gene3D" id="2.40.30.170">
    <property type="match status" value="1"/>
</dbReference>
<dbReference type="Pfam" id="PF25954">
    <property type="entry name" value="Beta-barrel_RND_2"/>
    <property type="match status" value="1"/>
</dbReference>
<dbReference type="InterPro" id="IPR030190">
    <property type="entry name" value="MacA_alpha-hairpin_sf"/>
</dbReference>
<name>A0AAU7JJ63_9HYPH</name>
<dbReference type="GO" id="GO:0019898">
    <property type="term" value="C:extrinsic component of membrane"/>
    <property type="evidence" value="ECO:0007669"/>
    <property type="project" value="InterPro"/>
</dbReference>
<keyword evidence="3 4" id="KW-0175">Coiled coil</keyword>
<proteinExistence type="inferred from homology"/>
<dbReference type="PANTHER" id="PTHR32347:SF14">
    <property type="entry name" value="EFFLUX SYSTEM COMPONENT YKNX-RELATED"/>
    <property type="match status" value="1"/>
</dbReference>
<evidence type="ECO:0000259" key="6">
    <source>
        <dbReference type="Pfam" id="PF25954"/>
    </source>
</evidence>
<dbReference type="InterPro" id="IPR006143">
    <property type="entry name" value="RND_pump_MFP"/>
</dbReference>
<reference evidence="7" key="1">
    <citation type="submission" date="2024-05" db="EMBL/GenBank/DDBJ databases">
        <authorList>
            <person name="Kim S."/>
            <person name="Heo J."/>
            <person name="Choi H."/>
            <person name="Choi Y."/>
            <person name="Kwon S.-W."/>
            <person name="Kim Y."/>
        </authorList>
    </citation>
    <scope>NUCLEOTIDE SEQUENCE</scope>
    <source>
        <strain evidence="7">KACC 23698</strain>
    </source>
</reference>
<accession>A0AAU7JJ63</accession>
<dbReference type="GO" id="GO:1990961">
    <property type="term" value="P:xenobiotic detoxification by transmembrane export across the plasma membrane"/>
    <property type="evidence" value="ECO:0007669"/>
    <property type="project" value="InterPro"/>
</dbReference>
<gene>
    <name evidence="7" type="ORF">ABEG18_05600</name>
</gene>
<protein>
    <submittedName>
        <fullName evidence="7">Efflux RND transporter periplasmic adaptor subunit</fullName>
    </submittedName>
</protein>
<feature type="domain" description="CusB-like beta-barrel" evidence="6">
    <location>
        <begin position="257"/>
        <end position="331"/>
    </location>
</feature>
<dbReference type="InterPro" id="IPR058625">
    <property type="entry name" value="MdtA-like_BSH"/>
</dbReference>
<organism evidence="7">
    <name type="scientific">Alsobacter sp. KACC 23698</name>
    <dbReference type="NCBI Taxonomy" id="3149229"/>
    <lineage>
        <taxon>Bacteria</taxon>
        <taxon>Pseudomonadati</taxon>
        <taxon>Pseudomonadota</taxon>
        <taxon>Alphaproteobacteria</taxon>
        <taxon>Hyphomicrobiales</taxon>
        <taxon>Alsobacteraceae</taxon>
        <taxon>Alsobacter</taxon>
    </lineage>
</organism>
<dbReference type="AlphaFoldDB" id="A0AAU7JJ63"/>
<sequence length="424" mass="45700">MTSPPQAEPDILTAPVERGAIEQVVTMTGALQAVVTVDLGSQLPGEVSKLFVDFNDEVSQGQVLAQLDQRSYRARVDEGRAALEIAQANVRIQQARFERAQIDLQDARAQRAVLQAKLENAQVRFDAADRDVQRKLTLRARDAASVASVDESQTQLASAKAALREAQAVIALNNFAVSGAEVDVRRLEAELTQALAAVPQRQAALKVATIDLDRTTLRSPIHGVVVGRAINEGQTIAIGLEARPVFTIAQDLSEMEIHARVDETDIGKIKAGQRASFTVDAHPDMKFDALVRQVRKAPQVNQNVVTYTVVLRTNNDRGLLLPGMTALVRITVKQSDEVLKIPTAALRYSPKREASVGVPGSRAGSSVWVVQADGQLRPVPVSTGANSADQIAVLRGNLTEGDRVAVGEASKPAERRIFGVRIGF</sequence>
<dbReference type="Gene3D" id="1.10.287.470">
    <property type="entry name" value="Helix hairpin bin"/>
    <property type="match status" value="1"/>
</dbReference>
<evidence type="ECO:0000313" key="7">
    <source>
        <dbReference type="EMBL" id="XBO40255.1"/>
    </source>
</evidence>
<evidence type="ECO:0000256" key="4">
    <source>
        <dbReference type="SAM" id="Coils"/>
    </source>
</evidence>
<dbReference type="PANTHER" id="PTHR32347">
    <property type="entry name" value="EFFLUX SYSTEM COMPONENT YKNX-RELATED"/>
    <property type="match status" value="1"/>
</dbReference>
<evidence type="ECO:0000256" key="1">
    <source>
        <dbReference type="ARBA" id="ARBA00004196"/>
    </source>
</evidence>
<dbReference type="Gene3D" id="6.10.140.1990">
    <property type="match status" value="1"/>
</dbReference>
<comment type="similarity">
    <text evidence="2">Belongs to the membrane fusion protein (MFP) (TC 8.A.1) family.</text>
</comment>
<comment type="subcellular location">
    <subcellularLocation>
        <location evidence="1">Cell envelope</location>
    </subcellularLocation>
</comment>
<dbReference type="Pfam" id="PF25917">
    <property type="entry name" value="BSH_RND"/>
    <property type="match status" value="1"/>
</dbReference>
<feature type="domain" description="Multidrug resistance protein MdtA-like barrel-sandwich hybrid" evidence="5">
    <location>
        <begin position="36"/>
        <end position="241"/>
    </location>
</feature>
<evidence type="ECO:0000256" key="3">
    <source>
        <dbReference type="ARBA" id="ARBA00023054"/>
    </source>
</evidence>
<dbReference type="GO" id="GO:0030313">
    <property type="term" value="C:cell envelope"/>
    <property type="evidence" value="ECO:0007669"/>
    <property type="project" value="UniProtKB-SubCell"/>
</dbReference>
<dbReference type="RefSeq" id="WP_406857110.1">
    <property type="nucleotide sequence ID" value="NZ_CP157484.1"/>
</dbReference>
<dbReference type="EMBL" id="CP157484">
    <property type="protein sequence ID" value="XBO40255.1"/>
    <property type="molecule type" value="Genomic_DNA"/>
</dbReference>